<dbReference type="InterPro" id="IPR015855">
    <property type="entry name" value="ABC_transpr_MalK-like"/>
</dbReference>
<dbReference type="SUPFAM" id="SSF52540">
    <property type="entry name" value="P-loop containing nucleoside triphosphate hydrolases"/>
    <property type="match status" value="1"/>
</dbReference>
<dbReference type="GO" id="GO:0055052">
    <property type="term" value="C:ATP-binding cassette (ABC) transporter complex, substrate-binding subunit-containing"/>
    <property type="evidence" value="ECO:0007669"/>
    <property type="project" value="TreeGrafter"/>
</dbReference>
<evidence type="ECO:0000256" key="1">
    <source>
        <dbReference type="ARBA" id="ARBA00022448"/>
    </source>
</evidence>
<dbReference type="InterPro" id="IPR047641">
    <property type="entry name" value="ABC_transpr_MalK/UgpC-like"/>
</dbReference>
<dbReference type="CDD" id="cd03301">
    <property type="entry name" value="ABC_MalK_N"/>
    <property type="match status" value="1"/>
</dbReference>
<dbReference type="STRING" id="1869.MB27_39085"/>
<dbReference type="SUPFAM" id="SSF50331">
    <property type="entry name" value="MOP-like"/>
    <property type="match status" value="1"/>
</dbReference>
<dbReference type="GO" id="GO:0016887">
    <property type="term" value="F:ATP hydrolysis activity"/>
    <property type="evidence" value="ECO:0007669"/>
    <property type="project" value="InterPro"/>
</dbReference>
<dbReference type="eggNOG" id="COG3842">
    <property type="taxonomic scope" value="Bacteria"/>
</dbReference>
<dbReference type="NCBIfam" id="NF008653">
    <property type="entry name" value="PRK11650.1"/>
    <property type="match status" value="1"/>
</dbReference>
<dbReference type="Pfam" id="PF00005">
    <property type="entry name" value="ABC_tran"/>
    <property type="match status" value="1"/>
</dbReference>
<dbReference type="InterPro" id="IPR003439">
    <property type="entry name" value="ABC_transporter-like_ATP-bd"/>
</dbReference>
<dbReference type="InterPro" id="IPR017871">
    <property type="entry name" value="ABC_transporter-like_CS"/>
</dbReference>
<dbReference type="InterPro" id="IPR012340">
    <property type="entry name" value="NA-bd_OB-fold"/>
</dbReference>
<keyword evidence="6" id="KW-1185">Reference proteome</keyword>
<feature type="domain" description="ABC transporter" evidence="4">
    <location>
        <begin position="4"/>
        <end position="236"/>
    </location>
</feature>
<dbReference type="GO" id="GO:0008643">
    <property type="term" value="P:carbohydrate transport"/>
    <property type="evidence" value="ECO:0007669"/>
    <property type="project" value="InterPro"/>
</dbReference>
<dbReference type="InterPro" id="IPR003593">
    <property type="entry name" value="AAA+_ATPase"/>
</dbReference>
<dbReference type="Proteomes" id="UP000054537">
    <property type="component" value="Unassembled WGS sequence"/>
</dbReference>
<protein>
    <submittedName>
        <fullName evidence="5">Sugar ABC transporter ATP-binding protein</fullName>
    </submittedName>
</protein>
<dbReference type="RefSeq" id="WP_043533134.1">
    <property type="nucleotide sequence ID" value="NZ_JRTT01000137.1"/>
</dbReference>
<dbReference type="PANTHER" id="PTHR43875">
    <property type="entry name" value="MALTODEXTRIN IMPORT ATP-BINDING PROTEIN MSMX"/>
    <property type="match status" value="1"/>
</dbReference>
<keyword evidence="3 5" id="KW-0067">ATP-binding</keyword>
<dbReference type="PROSITE" id="PS50893">
    <property type="entry name" value="ABC_TRANSPORTER_2"/>
    <property type="match status" value="1"/>
</dbReference>
<dbReference type="Gene3D" id="2.40.50.140">
    <property type="entry name" value="Nucleic acid-binding proteins"/>
    <property type="match status" value="1"/>
</dbReference>
<reference evidence="5 6" key="1">
    <citation type="submission" date="2014-10" db="EMBL/GenBank/DDBJ databases">
        <title>Draft genome sequence of Actinoplanes utahensis NRRL 12052.</title>
        <authorList>
            <person name="Velasco-Bucheli B."/>
            <person name="del Cerro C."/>
            <person name="Hormigo D."/>
            <person name="Garcia J.L."/>
            <person name="Acebal C."/>
            <person name="Arroyo M."/>
            <person name="de la Mata I."/>
        </authorList>
    </citation>
    <scope>NUCLEOTIDE SEQUENCE [LARGE SCALE GENOMIC DNA]</scope>
    <source>
        <strain evidence="5 6">NRRL 12052</strain>
    </source>
</reference>
<evidence type="ECO:0000313" key="6">
    <source>
        <dbReference type="Proteomes" id="UP000054537"/>
    </source>
</evidence>
<accession>A0A0A6WXP0</accession>
<evidence type="ECO:0000313" key="5">
    <source>
        <dbReference type="EMBL" id="KHD72467.1"/>
    </source>
</evidence>
<evidence type="ECO:0000256" key="3">
    <source>
        <dbReference type="ARBA" id="ARBA00022840"/>
    </source>
</evidence>
<dbReference type="PROSITE" id="PS00211">
    <property type="entry name" value="ABC_TRANSPORTER_1"/>
    <property type="match status" value="1"/>
</dbReference>
<gene>
    <name evidence="5" type="ORF">MB27_39085</name>
</gene>
<proteinExistence type="predicted"/>
<dbReference type="Gene3D" id="2.40.50.100">
    <property type="match status" value="1"/>
</dbReference>
<name>A0A0A6WXP0_ACTUT</name>
<dbReference type="PANTHER" id="PTHR43875:SF1">
    <property type="entry name" value="OSMOPROTECTIVE COMPOUNDS UPTAKE ATP-BINDING PROTEIN GGTA"/>
    <property type="match status" value="1"/>
</dbReference>
<dbReference type="InterPro" id="IPR027417">
    <property type="entry name" value="P-loop_NTPase"/>
</dbReference>
<dbReference type="InterPro" id="IPR008995">
    <property type="entry name" value="Mo/tungstate-bd_C_term_dom"/>
</dbReference>
<dbReference type="GO" id="GO:0005524">
    <property type="term" value="F:ATP binding"/>
    <property type="evidence" value="ECO:0007669"/>
    <property type="project" value="UniProtKB-KW"/>
</dbReference>
<dbReference type="Pfam" id="PF17912">
    <property type="entry name" value="OB_MalK"/>
    <property type="match status" value="1"/>
</dbReference>
<dbReference type="AlphaFoldDB" id="A0A0A6WXP0"/>
<evidence type="ECO:0000256" key="2">
    <source>
        <dbReference type="ARBA" id="ARBA00022741"/>
    </source>
</evidence>
<organism evidence="5 6">
    <name type="scientific">Actinoplanes utahensis</name>
    <dbReference type="NCBI Taxonomy" id="1869"/>
    <lineage>
        <taxon>Bacteria</taxon>
        <taxon>Bacillati</taxon>
        <taxon>Actinomycetota</taxon>
        <taxon>Actinomycetes</taxon>
        <taxon>Micromonosporales</taxon>
        <taxon>Micromonosporaceae</taxon>
        <taxon>Actinoplanes</taxon>
    </lineage>
</organism>
<dbReference type="InterPro" id="IPR040582">
    <property type="entry name" value="OB_MalK-like"/>
</dbReference>
<dbReference type="Gene3D" id="3.40.50.300">
    <property type="entry name" value="P-loop containing nucleotide triphosphate hydrolases"/>
    <property type="match status" value="1"/>
</dbReference>
<comment type="caution">
    <text evidence="5">The sequence shown here is derived from an EMBL/GenBank/DDBJ whole genome shotgun (WGS) entry which is preliminary data.</text>
</comment>
<dbReference type="FunFam" id="3.40.50.300:FF:000042">
    <property type="entry name" value="Maltose/maltodextrin ABC transporter, ATP-binding protein"/>
    <property type="match status" value="1"/>
</dbReference>
<dbReference type="SMART" id="SM00382">
    <property type="entry name" value="AAA"/>
    <property type="match status" value="1"/>
</dbReference>
<dbReference type="EMBL" id="JRTT01000137">
    <property type="protein sequence ID" value="KHD72467.1"/>
    <property type="molecule type" value="Genomic_DNA"/>
</dbReference>
<dbReference type="GO" id="GO:0140359">
    <property type="term" value="F:ABC-type transporter activity"/>
    <property type="evidence" value="ECO:0007669"/>
    <property type="project" value="InterPro"/>
</dbReference>
<sequence>MATVTYDKASRIYPGSERPAVNELQLEIGDGEFLVLVGPSGCGKSTSLRMLAGLEDVDRGRILINDKDVTHLPPKSRDIAMVFQNYALYPHMTVYENMAFALKLRKTPKAEIDRAVKEAAGLLQLEEYLSRKPKALSGGQRQRVAMGRAIVRQPQVFLMDEPLSNLDAKLRVQTRSQIASLQAKLGVTTVYVTHDQVEAMTMGHRVAVMLDGVLQQVDTPRALYDTPGNVFVAGFMGSPAMNIKTVPLNEAGAHFGALNLPLTREQVAAASEGGNGKVTIGFRPEAAEVVTESAGALPIVVDLVEDLGSDANVYGHAEVDGGQERFVVRTERRYMPQMGETVYIKPQTSALHVFNAGSGIRI</sequence>
<keyword evidence="1" id="KW-0813">Transport</keyword>
<keyword evidence="2" id="KW-0547">Nucleotide-binding</keyword>
<dbReference type="OrthoDB" id="9802264at2"/>
<evidence type="ECO:0000259" key="4">
    <source>
        <dbReference type="PROSITE" id="PS50893"/>
    </source>
</evidence>